<protein>
    <submittedName>
        <fullName evidence="1">Uncharacterized protein</fullName>
    </submittedName>
</protein>
<dbReference type="PANTHER" id="PTHR11609">
    <property type="entry name" value="PURINE BIOSYNTHESIS PROTEIN 6/7, PUR6/7"/>
    <property type="match status" value="1"/>
</dbReference>
<sequence length="121" mass="13011">MFIVVVRCGVLAVEIEHVDVETLEKLEKQGIGDIEGAERAGEDQQLATDVAQKAVGSLEGAGFEQHSRAVVGLPLGDPSMRTPSSIMYNFLGEDDGEAGFRLAHRLIAGLWLIVFICNLSS</sequence>
<evidence type="ECO:0000313" key="2">
    <source>
        <dbReference type="Proteomes" id="UP000824890"/>
    </source>
</evidence>
<evidence type="ECO:0000313" key="1">
    <source>
        <dbReference type="EMBL" id="KAH0925197.1"/>
    </source>
</evidence>
<proteinExistence type="predicted"/>
<accession>A0ABQ8D747</accession>
<reference evidence="1 2" key="1">
    <citation type="submission" date="2021-05" db="EMBL/GenBank/DDBJ databases">
        <title>Genome Assembly of Synthetic Allotetraploid Brassica napus Reveals Homoeologous Exchanges between Subgenomes.</title>
        <authorList>
            <person name="Davis J.T."/>
        </authorList>
    </citation>
    <scope>NUCLEOTIDE SEQUENCE [LARGE SCALE GENOMIC DNA]</scope>
    <source>
        <strain evidence="2">cv. Da-Ae</strain>
        <tissue evidence="1">Seedling</tissue>
    </source>
</reference>
<dbReference type="PANTHER" id="PTHR11609:SF5">
    <property type="entry name" value="PHOSPHORIBOSYLAMINOIMIDAZOLE CARBOXYLASE"/>
    <property type="match status" value="1"/>
</dbReference>
<dbReference type="Proteomes" id="UP000824890">
    <property type="component" value="Unassembled WGS sequence"/>
</dbReference>
<organism evidence="1 2">
    <name type="scientific">Brassica napus</name>
    <name type="common">Rape</name>
    <dbReference type="NCBI Taxonomy" id="3708"/>
    <lineage>
        <taxon>Eukaryota</taxon>
        <taxon>Viridiplantae</taxon>
        <taxon>Streptophyta</taxon>
        <taxon>Embryophyta</taxon>
        <taxon>Tracheophyta</taxon>
        <taxon>Spermatophyta</taxon>
        <taxon>Magnoliopsida</taxon>
        <taxon>eudicotyledons</taxon>
        <taxon>Gunneridae</taxon>
        <taxon>Pentapetalae</taxon>
        <taxon>rosids</taxon>
        <taxon>malvids</taxon>
        <taxon>Brassicales</taxon>
        <taxon>Brassicaceae</taxon>
        <taxon>Brassiceae</taxon>
        <taxon>Brassica</taxon>
    </lineage>
</organism>
<dbReference type="Gene3D" id="3.30.470.20">
    <property type="entry name" value="ATP-grasp fold, B domain"/>
    <property type="match status" value="1"/>
</dbReference>
<comment type="caution">
    <text evidence="1">The sequence shown here is derived from an EMBL/GenBank/DDBJ whole genome shotgun (WGS) entry which is preliminary data.</text>
</comment>
<keyword evidence="2" id="KW-1185">Reference proteome</keyword>
<gene>
    <name evidence="1" type="ORF">HID58_017453</name>
</gene>
<name>A0ABQ8D747_BRANA</name>
<dbReference type="EMBL" id="JAGKQM010000005">
    <property type="protein sequence ID" value="KAH0925197.1"/>
    <property type="molecule type" value="Genomic_DNA"/>
</dbReference>